<name>A0A9R1CAS1_9BACT</name>
<feature type="chain" id="PRO_5040307379" evidence="2">
    <location>
        <begin position="24"/>
        <end position="285"/>
    </location>
</feature>
<evidence type="ECO:0000256" key="2">
    <source>
        <dbReference type="SAM" id="SignalP"/>
    </source>
</evidence>
<proteinExistence type="predicted"/>
<keyword evidence="4" id="KW-1185">Reference proteome</keyword>
<dbReference type="EMBL" id="BPUB01000002">
    <property type="protein sequence ID" value="GJG59176.1"/>
    <property type="molecule type" value="Genomic_DNA"/>
</dbReference>
<evidence type="ECO:0000256" key="1">
    <source>
        <dbReference type="SAM" id="MobiDB-lite"/>
    </source>
</evidence>
<organism evidence="3 4">
    <name type="scientific">Prevotella lacticifex</name>
    <dbReference type="NCBI Taxonomy" id="2854755"/>
    <lineage>
        <taxon>Bacteria</taxon>
        <taxon>Pseudomonadati</taxon>
        <taxon>Bacteroidota</taxon>
        <taxon>Bacteroidia</taxon>
        <taxon>Bacteroidales</taxon>
        <taxon>Prevotellaceae</taxon>
        <taxon>Prevotella</taxon>
    </lineage>
</organism>
<comment type="caution">
    <text evidence="3">The sequence shown here is derived from an EMBL/GenBank/DDBJ whole genome shotgun (WGS) entry which is preliminary data.</text>
</comment>
<evidence type="ECO:0000313" key="4">
    <source>
        <dbReference type="Proteomes" id="UP000825483"/>
    </source>
</evidence>
<feature type="signal peptide" evidence="2">
    <location>
        <begin position="1"/>
        <end position="23"/>
    </location>
</feature>
<evidence type="ECO:0000313" key="3">
    <source>
        <dbReference type="EMBL" id="GJG59176.1"/>
    </source>
</evidence>
<accession>A0A9R1CAS1</accession>
<protein>
    <submittedName>
        <fullName evidence="3">Uncharacterized protein</fullName>
    </submittedName>
</protein>
<gene>
    <name evidence="3" type="ORF">PRLR5076_20270</name>
</gene>
<sequence length="285" mass="32335">MITMRKLYIFAIAMLALPALSYAQDSTGLSRGVQPIEPSRLQGPREASEEEKEYARQMEEDRQQQQQIDYSLPAVDENGQVVTPTTSYYYPYWGGWGWNRWALHKGLNVNLSASAFVTSGGHGYGTHGGLTQDVSLMYVTNLSKKATLAVGGYFNNMQYRGDNYTTAGFSALFGYQFDEHWSAYAFVQKAFNSNNFGPAYSGYYSPYGGFYNPYGYYSGWDDFGYAGTAMAPWNSRFMDRVGGGVNYQWGKHGQNSITIQFEYDHMPNRNRGYNYSRYDYPVPQP</sequence>
<dbReference type="AlphaFoldDB" id="A0A9R1CAS1"/>
<reference evidence="3" key="1">
    <citation type="journal article" date="2022" name="Int. J. Syst. Evol. Microbiol.">
        <title>Prevotella lacticifex sp. nov., isolated from the rumen of cows.</title>
        <authorList>
            <person name="Shinkai T."/>
            <person name="Ikeyama N."/>
            <person name="Kumagai M."/>
            <person name="Ohmori H."/>
            <person name="Sakamoto M."/>
            <person name="Ohkuma M."/>
            <person name="Mitsumori M."/>
        </authorList>
    </citation>
    <scope>NUCLEOTIDE SEQUENCE</scope>
    <source>
        <strain evidence="3">R5076</strain>
    </source>
</reference>
<keyword evidence="2" id="KW-0732">Signal</keyword>
<dbReference type="Proteomes" id="UP000825483">
    <property type="component" value="Unassembled WGS sequence"/>
</dbReference>
<feature type="region of interest" description="Disordered" evidence="1">
    <location>
        <begin position="31"/>
        <end position="66"/>
    </location>
</feature>
<feature type="compositionally biased region" description="Basic and acidic residues" evidence="1">
    <location>
        <begin position="53"/>
        <end position="63"/>
    </location>
</feature>